<accession>A0A6M0H5Y9</accession>
<comment type="caution">
    <text evidence="2">The sequence shown here is derived from an EMBL/GenBank/DDBJ whole genome shotgun (WGS) entry which is preliminary data.</text>
</comment>
<dbReference type="AlphaFoldDB" id="A0A6M0H5Y9"/>
<feature type="transmembrane region" description="Helical" evidence="1">
    <location>
        <begin position="119"/>
        <end position="137"/>
    </location>
</feature>
<keyword evidence="1" id="KW-1133">Transmembrane helix</keyword>
<organism evidence="2 3">
    <name type="scientific">Clostridium senegalense</name>
    <dbReference type="NCBI Taxonomy" id="1465809"/>
    <lineage>
        <taxon>Bacteria</taxon>
        <taxon>Bacillati</taxon>
        <taxon>Bacillota</taxon>
        <taxon>Clostridia</taxon>
        <taxon>Eubacteriales</taxon>
        <taxon>Clostridiaceae</taxon>
        <taxon>Clostridium</taxon>
    </lineage>
</organism>
<proteinExistence type="predicted"/>
<feature type="transmembrane region" description="Helical" evidence="1">
    <location>
        <begin position="214"/>
        <end position="236"/>
    </location>
</feature>
<keyword evidence="1" id="KW-0812">Transmembrane</keyword>
<evidence type="ECO:0000256" key="1">
    <source>
        <dbReference type="SAM" id="Phobius"/>
    </source>
</evidence>
<evidence type="ECO:0000313" key="2">
    <source>
        <dbReference type="EMBL" id="NEU06146.1"/>
    </source>
</evidence>
<dbReference type="PANTHER" id="PTHR43471:SF12">
    <property type="entry name" value="HYPOTHETICAL MEMBRANE PROTEIN, CONSERVED"/>
    <property type="match status" value="1"/>
</dbReference>
<feature type="transmembrane region" description="Helical" evidence="1">
    <location>
        <begin position="144"/>
        <end position="165"/>
    </location>
</feature>
<protein>
    <recommendedName>
        <fullName evidence="4">ABC transporter permease</fullName>
    </recommendedName>
</protein>
<keyword evidence="3" id="KW-1185">Reference proteome</keyword>
<keyword evidence="1" id="KW-0472">Membrane</keyword>
<feature type="transmembrane region" description="Helical" evidence="1">
    <location>
        <begin position="256"/>
        <end position="275"/>
    </location>
</feature>
<name>A0A6M0H5Y9_9CLOT</name>
<dbReference type="RefSeq" id="WP_199870691.1">
    <property type="nucleotide sequence ID" value="NZ_JAAGPU010000034.1"/>
</dbReference>
<dbReference type="GO" id="GO:0140359">
    <property type="term" value="F:ABC-type transporter activity"/>
    <property type="evidence" value="ECO:0007669"/>
    <property type="project" value="InterPro"/>
</dbReference>
<gene>
    <name evidence="2" type="ORF">G3M99_15070</name>
</gene>
<dbReference type="Proteomes" id="UP000481872">
    <property type="component" value="Unassembled WGS sequence"/>
</dbReference>
<feature type="transmembrane region" description="Helical" evidence="1">
    <location>
        <begin position="177"/>
        <end position="202"/>
    </location>
</feature>
<evidence type="ECO:0008006" key="4">
    <source>
        <dbReference type="Google" id="ProtNLM"/>
    </source>
</evidence>
<feature type="transmembrane region" description="Helical" evidence="1">
    <location>
        <begin position="58"/>
        <end position="81"/>
    </location>
</feature>
<dbReference type="EMBL" id="JAAGPU010000034">
    <property type="protein sequence ID" value="NEU06146.1"/>
    <property type="molecule type" value="Genomic_DNA"/>
</dbReference>
<dbReference type="GO" id="GO:0005886">
    <property type="term" value="C:plasma membrane"/>
    <property type="evidence" value="ECO:0007669"/>
    <property type="project" value="UniProtKB-SubCell"/>
</dbReference>
<dbReference type="PANTHER" id="PTHR43471">
    <property type="entry name" value="ABC TRANSPORTER PERMEASE"/>
    <property type="match status" value="1"/>
</dbReference>
<reference evidence="2 3" key="1">
    <citation type="submission" date="2020-02" db="EMBL/GenBank/DDBJ databases">
        <title>Genome assembly of a novel Clostridium senegalense strain.</title>
        <authorList>
            <person name="Gupta T.B."/>
            <person name="Jauregui R."/>
            <person name="Maclean P."/>
            <person name="Nawarathana A."/>
            <person name="Brightwell G."/>
        </authorList>
    </citation>
    <scope>NUCLEOTIDE SEQUENCE [LARGE SCALE GENOMIC DNA]</scope>
    <source>
        <strain evidence="2 3">AGRFS4</strain>
    </source>
</reference>
<evidence type="ECO:0000313" key="3">
    <source>
        <dbReference type="Proteomes" id="UP000481872"/>
    </source>
</evidence>
<sequence>MRNNVKMNPVLKKELRTSMRNVRGSLLVIGYLAVLMLTLCGGLYIQSSYRGMITKNDAIGTFIFLMIVQFALISIISPTIASGAISSEREKQTLDILLTTDMSFLSIITGKLGASLSKIILLIISSTPIFVFLLSYIGINTLGIFGILIINIVAATFVGAIGIYYSTRFKKTIVATVFSYITIFLIYVGPVIMCAMLQVYKYNNGIQFDPAKQFYWYLLISPAVGFMTLIFSQLGISLTEIFGKTLEINFLGITSYMITIIFMIIATILIILLAARKIDPTRKKQHLFNLKKEKKI</sequence>
<feature type="transmembrane region" description="Helical" evidence="1">
    <location>
        <begin position="21"/>
        <end position="46"/>
    </location>
</feature>